<accession>A0A919YGY5</accession>
<keyword evidence="2" id="KW-0238">DNA-binding</keyword>
<evidence type="ECO:0000313" key="6">
    <source>
        <dbReference type="Proteomes" id="UP000682811"/>
    </source>
</evidence>
<evidence type="ECO:0000256" key="1">
    <source>
        <dbReference type="ARBA" id="ARBA00023015"/>
    </source>
</evidence>
<dbReference type="InterPro" id="IPR037923">
    <property type="entry name" value="HTH-like"/>
</dbReference>
<organism evidence="5 6">
    <name type="scientific">Paenibacillus azoreducens</name>
    <dbReference type="NCBI Taxonomy" id="116718"/>
    <lineage>
        <taxon>Bacteria</taxon>
        <taxon>Bacillati</taxon>
        <taxon>Bacillota</taxon>
        <taxon>Bacilli</taxon>
        <taxon>Bacillales</taxon>
        <taxon>Paenibacillaceae</taxon>
        <taxon>Paenibacillus</taxon>
    </lineage>
</organism>
<dbReference type="InterPro" id="IPR050204">
    <property type="entry name" value="AraC_XylS_family_regulators"/>
</dbReference>
<protein>
    <submittedName>
        <fullName evidence="5">AraC family transcriptional regulator</fullName>
    </submittedName>
</protein>
<dbReference type="Pfam" id="PF12833">
    <property type="entry name" value="HTH_18"/>
    <property type="match status" value="1"/>
</dbReference>
<dbReference type="PANTHER" id="PTHR46796">
    <property type="entry name" value="HTH-TYPE TRANSCRIPTIONAL ACTIVATOR RHAS-RELATED"/>
    <property type="match status" value="1"/>
</dbReference>
<comment type="caution">
    <text evidence="5">The sequence shown here is derived from an EMBL/GenBank/DDBJ whole genome shotgun (WGS) entry which is preliminary data.</text>
</comment>
<dbReference type="PROSITE" id="PS01124">
    <property type="entry name" value="HTH_ARAC_FAMILY_2"/>
    <property type="match status" value="1"/>
</dbReference>
<dbReference type="InterPro" id="IPR009057">
    <property type="entry name" value="Homeodomain-like_sf"/>
</dbReference>
<evidence type="ECO:0000259" key="4">
    <source>
        <dbReference type="PROSITE" id="PS01124"/>
    </source>
</evidence>
<feature type="domain" description="HTH araC/xylS-type" evidence="4">
    <location>
        <begin position="159"/>
        <end position="256"/>
    </location>
</feature>
<gene>
    <name evidence="5" type="ORF">J34TS1_57670</name>
</gene>
<dbReference type="SMART" id="SM00342">
    <property type="entry name" value="HTH_ARAC"/>
    <property type="match status" value="1"/>
</dbReference>
<dbReference type="SUPFAM" id="SSF51215">
    <property type="entry name" value="Regulatory protein AraC"/>
    <property type="match status" value="1"/>
</dbReference>
<dbReference type="Pfam" id="PF02311">
    <property type="entry name" value="AraC_binding"/>
    <property type="match status" value="1"/>
</dbReference>
<dbReference type="Gene3D" id="1.10.10.60">
    <property type="entry name" value="Homeodomain-like"/>
    <property type="match status" value="2"/>
</dbReference>
<name>A0A919YGY5_9BACL</name>
<dbReference type="SUPFAM" id="SSF46689">
    <property type="entry name" value="Homeodomain-like"/>
    <property type="match status" value="2"/>
</dbReference>
<dbReference type="AlphaFoldDB" id="A0A919YGY5"/>
<sequence length="265" mass="30044">MDKFIYKKSAGITALSASLSEFQYAKHSHEEYALGVTLRGVQQYHLDGSFQSSYQNGVMLFHPEQVHDGRSQDKTGIDYVMVYIKPALFLELVGKKDVVKFSSPVVYHRGLEQSLLNLAHAVFSGKDEALCSELLLNLADHFSHIEMSSAFRKSDMLINKAKEMIYFSLDGVLRLDEISTELGMSKYQFIRAFKADTGISPYRFFLNSKVEHAKRLIEKNKDIYAAVTACGFVDLSHLNRHFKNVYGTTALEYISNISSSQNIRK</sequence>
<dbReference type="RefSeq" id="WP_212981082.1">
    <property type="nucleotide sequence ID" value="NZ_AP025343.1"/>
</dbReference>
<reference evidence="5 6" key="1">
    <citation type="submission" date="2021-03" db="EMBL/GenBank/DDBJ databases">
        <title>Antimicrobial resistance genes in bacteria isolated from Japanese honey, and their potential for conferring macrolide and lincosamide resistance in the American foulbrood pathogen Paenibacillus larvae.</title>
        <authorList>
            <person name="Okamoto M."/>
            <person name="Kumagai M."/>
            <person name="Kanamori H."/>
            <person name="Takamatsu D."/>
        </authorList>
    </citation>
    <scope>NUCLEOTIDE SEQUENCE [LARGE SCALE GENOMIC DNA]</scope>
    <source>
        <strain evidence="5 6">J34TS1</strain>
    </source>
</reference>
<evidence type="ECO:0000313" key="5">
    <source>
        <dbReference type="EMBL" id="GIO51002.1"/>
    </source>
</evidence>
<evidence type="ECO:0000256" key="2">
    <source>
        <dbReference type="ARBA" id="ARBA00023125"/>
    </source>
</evidence>
<dbReference type="Proteomes" id="UP000682811">
    <property type="component" value="Unassembled WGS sequence"/>
</dbReference>
<dbReference type="InterPro" id="IPR003313">
    <property type="entry name" value="AraC-bd"/>
</dbReference>
<dbReference type="GO" id="GO:0043565">
    <property type="term" value="F:sequence-specific DNA binding"/>
    <property type="evidence" value="ECO:0007669"/>
    <property type="project" value="InterPro"/>
</dbReference>
<evidence type="ECO:0000256" key="3">
    <source>
        <dbReference type="ARBA" id="ARBA00023163"/>
    </source>
</evidence>
<dbReference type="GO" id="GO:0003700">
    <property type="term" value="F:DNA-binding transcription factor activity"/>
    <property type="evidence" value="ECO:0007669"/>
    <property type="project" value="InterPro"/>
</dbReference>
<keyword evidence="3" id="KW-0804">Transcription</keyword>
<dbReference type="EMBL" id="BORT01000042">
    <property type="protein sequence ID" value="GIO51002.1"/>
    <property type="molecule type" value="Genomic_DNA"/>
</dbReference>
<proteinExistence type="predicted"/>
<dbReference type="PANTHER" id="PTHR46796:SF2">
    <property type="entry name" value="TRANSCRIPTIONAL REGULATORY PROTEIN"/>
    <property type="match status" value="1"/>
</dbReference>
<keyword evidence="6" id="KW-1185">Reference proteome</keyword>
<keyword evidence="1" id="KW-0805">Transcription regulation</keyword>
<dbReference type="InterPro" id="IPR018060">
    <property type="entry name" value="HTH_AraC"/>
</dbReference>